<dbReference type="AlphaFoldDB" id="A0A917SX72"/>
<evidence type="ECO:0000313" key="9">
    <source>
        <dbReference type="Proteomes" id="UP000655208"/>
    </source>
</evidence>
<dbReference type="HAMAP" id="MF_00235">
    <property type="entry name" value="Adenylate_kinase_Adk"/>
    <property type="match status" value="1"/>
</dbReference>
<keyword evidence="3 5" id="KW-0547">Nucleotide-binding</keyword>
<evidence type="ECO:0000256" key="1">
    <source>
        <dbReference type="ARBA" id="ARBA00022679"/>
    </source>
</evidence>
<proteinExistence type="inferred from homology"/>
<keyword evidence="9" id="KW-1185">Reference proteome</keyword>
<dbReference type="PRINTS" id="PR00094">
    <property type="entry name" value="ADENYLTKNASE"/>
</dbReference>
<feature type="binding site" evidence="5">
    <location>
        <begin position="57"/>
        <end position="59"/>
    </location>
    <ligand>
        <name>AMP</name>
        <dbReference type="ChEBI" id="CHEBI:456215"/>
    </ligand>
</feature>
<dbReference type="GO" id="GO:0005524">
    <property type="term" value="F:ATP binding"/>
    <property type="evidence" value="ECO:0007669"/>
    <property type="project" value="UniProtKB-UniRule"/>
</dbReference>
<evidence type="ECO:0000256" key="7">
    <source>
        <dbReference type="RuleBase" id="RU003331"/>
    </source>
</evidence>
<dbReference type="GO" id="GO:0005737">
    <property type="term" value="C:cytoplasm"/>
    <property type="evidence" value="ECO:0007669"/>
    <property type="project" value="UniProtKB-SubCell"/>
</dbReference>
<comment type="caution">
    <text evidence="8">The sequence shown here is derived from an EMBL/GenBank/DDBJ whole genome shotgun (WGS) entry which is preliminary data.</text>
</comment>
<evidence type="ECO:0000313" key="8">
    <source>
        <dbReference type="EMBL" id="GGM03254.1"/>
    </source>
</evidence>
<evidence type="ECO:0000256" key="2">
    <source>
        <dbReference type="ARBA" id="ARBA00022727"/>
    </source>
</evidence>
<sequence>MRLLIIGPQGAGKGTQATLLAQGYGIPHVSTGDLFREHIASGSQLGLAIKAFTDSGALVPDEVTQQMVTERLAAPDAHAGWLLDGFPRNLTQARWLDALLEEREEPLDLAVLLEAPDEVLLDRLLSRGRSDDTAEAISRRLAIYHRETVPMIDYYDGKTVRVDGVGEVHEVQQRLRKAIDAALHAGD</sequence>
<dbReference type="GO" id="GO:0004017">
    <property type="term" value="F:AMP kinase activity"/>
    <property type="evidence" value="ECO:0007669"/>
    <property type="project" value="UniProtKB-UniRule"/>
</dbReference>
<evidence type="ECO:0000256" key="6">
    <source>
        <dbReference type="RuleBase" id="RU003330"/>
    </source>
</evidence>
<keyword evidence="2 5" id="KW-0545">Nucleotide biosynthesis</keyword>
<dbReference type="GO" id="GO:0044209">
    <property type="term" value="P:AMP salvage"/>
    <property type="evidence" value="ECO:0007669"/>
    <property type="project" value="UniProtKB-UniRule"/>
</dbReference>
<accession>A0A917SX72</accession>
<dbReference type="PANTHER" id="PTHR23359">
    <property type="entry name" value="NUCLEOTIDE KINASE"/>
    <property type="match status" value="1"/>
</dbReference>
<gene>
    <name evidence="5 8" type="primary">adk</name>
    <name evidence="8" type="ORF">GCM10011594_24250</name>
</gene>
<feature type="binding site" evidence="5">
    <location>
        <position position="129"/>
    </location>
    <ligand>
        <name>AMP</name>
        <dbReference type="ChEBI" id="CHEBI:456215"/>
    </ligand>
</feature>
<dbReference type="InterPro" id="IPR027417">
    <property type="entry name" value="P-loop_NTPase"/>
</dbReference>
<feature type="binding site" evidence="5">
    <location>
        <position position="127"/>
    </location>
    <ligand>
        <name>ATP</name>
        <dbReference type="ChEBI" id="CHEBI:30616"/>
    </ligand>
</feature>
<feature type="binding site" evidence="5">
    <location>
        <position position="166"/>
    </location>
    <ligand>
        <name>ATP</name>
        <dbReference type="ChEBI" id="CHEBI:30616"/>
    </ligand>
</feature>
<feature type="binding site" evidence="5">
    <location>
        <position position="36"/>
    </location>
    <ligand>
        <name>AMP</name>
        <dbReference type="ChEBI" id="CHEBI:456215"/>
    </ligand>
</feature>
<keyword evidence="1 5" id="KW-0808">Transferase</keyword>
<reference evidence="8" key="2">
    <citation type="submission" date="2020-09" db="EMBL/GenBank/DDBJ databases">
        <authorList>
            <person name="Sun Q."/>
            <person name="Zhou Y."/>
        </authorList>
    </citation>
    <scope>NUCLEOTIDE SEQUENCE</scope>
    <source>
        <strain evidence="8">CGMCC 4.7308</strain>
    </source>
</reference>
<comment type="caution">
    <text evidence="5">Lacks conserved residue(s) required for the propagation of feature annotation.</text>
</comment>
<feature type="region of interest" description="NMP" evidence="5">
    <location>
        <begin position="30"/>
        <end position="59"/>
    </location>
</feature>
<dbReference type="NCBIfam" id="NF011104">
    <property type="entry name" value="PRK14531.1"/>
    <property type="match status" value="1"/>
</dbReference>
<keyword evidence="5 7" id="KW-0067">ATP-binding</keyword>
<dbReference type="PROSITE" id="PS00113">
    <property type="entry name" value="ADENYLATE_KINASE"/>
    <property type="match status" value="1"/>
</dbReference>
<comment type="pathway">
    <text evidence="5">Purine metabolism; AMP biosynthesis via salvage pathway; AMP from ADP: step 1/1.</text>
</comment>
<dbReference type="Gene3D" id="3.40.50.300">
    <property type="entry name" value="P-loop containing nucleotide triphosphate hydrolases"/>
    <property type="match status" value="1"/>
</dbReference>
<comment type="subcellular location">
    <subcellularLocation>
        <location evidence="5 7">Cytoplasm</location>
    </subcellularLocation>
</comment>
<dbReference type="NCBIfam" id="NF001381">
    <property type="entry name" value="PRK00279.1-3"/>
    <property type="match status" value="1"/>
</dbReference>
<feature type="binding site" evidence="5">
    <location>
        <position position="92"/>
    </location>
    <ligand>
        <name>AMP</name>
        <dbReference type="ChEBI" id="CHEBI:456215"/>
    </ligand>
</feature>
<protein>
    <recommendedName>
        <fullName evidence="5 7">Adenylate kinase</fullName>
        <shortName evidence="5">AK</shortName>
        <ecNumber evidence="5 7">2.7.4.3</ecNumber>
    </recommendedName>
    <alternativeName>
        <fullName evidence="5">ATP-AMP transphosphorylase</fullName>
    </alternativeName>
    <alternativeName>
        <fullName evidence="5">ATP:AMP phosphotransferase</fullName>
    </alternativeName>
    <alternativeName>
        <fullName evidence="5">Adenylate monophosphate kinase</fullName>
    </alternativeName>
</protein>
<comment type="catalytic activity">
    <reaction evidence="5 7">
        <text>AMP + ATP = 2 ADP</text>
        <dbReference type="Rhea" id="RHEA:12973"/>
        <dbReference type="ChEBI" id="CHEBI:30616"/>
        <dbReference type="ChEBI" id="CHEBI:456215"/>
        <dbReference type="ChEBI" id="CHEBI:456216"/>
        <dbReference type="EC" id="2.7.4.3"/>
    </reaction>
</comment>
<dbReference type="Proteomes" id="UP000655208">
    <property type="component" value="Unassembled WGS sequence"/>
</dbReference>
<name>A0A917SX72_9ACTN</name>
<feature type="binding site" evidence="5">
    <location>
        <begin position="85"/>
        <end position="88"/>
    </location>
    <ligand>
        <name>AMP</name>
        <dbReference type="ChEBI" id="CHEBI:456215"/>
    </ligand>
</feature>
<comment type="similarity">
    <text evidence="5 6">Belongs to the adenylate kinase family.</text>
</comment>
<organism evidence="8 9">
    <name type="scientific">Nakamurella endophytica</name>
    <dbReference type="NCBI Taxonomy" id="1748367"/>
    <lineage>
        <taxon>Bacteria</taxon>
        <taxon>Bacillati</taxon>
        <taxon>Actinomycetota</taxon>
        <taxon>Actinomycetes</taxon>
        <taxon>Nakamurellales</taxon>
        <taxon>Nakamurellaceae</taxon>
        <taxon>Nakamurella</taxon>
    </lineage>
</organism>
<comment type="function">
    <text evidence="5">Catalyzes the reversible transfer of the terminal phosphate group between ATP and AMP. Plays an important role in cellular energy homeostasis and in adenine nucleotide metabolism.</text>
</comment>
<feature type="binding site" evidence="5">
    <location>
        <position position="31"/>
    </location>
    <ligand>
        <name>AMP</name>
        <dbReference type="ChEBI" id="CHEBI:456215"/>
    </ligand>
</feature>
<dbReference type="InterPro" id="IPR000850">
    <property type="entry name" value="Adenylat/UMP-CMP_kin"/>
</dbReference>
<feature type="binding site" evidence="5">
    <location>
        <position position="140"/>
    </location>
    <ligand>
        <name>AMP</name>
        <dbReference type="ChEBI" id="CHEBI:456215"/>
    </ligand>
</feature>
<evidence type="ECO:0000256" key="4">
    <source>
        <dbReference type="ARBA" id="ARBA00022777"/>
    </source>
</evidence>
<dbReference type="EMBL" id="BMNA01000004">
    <property type="protein sequence ID" value="GGM03254.1"/>
    <property type="molecule type" value="Genomic_DNA"/>
</dbReference>
<evidence type="ECO:0000256" key="5">
    <source>
        <dbReference type="HAMAP-Rule" id="MF_00235"/>
    </source>
</evidence>
<comment type="subunit">
    <text evidence="5 7">Monomer.</text>
</comment>
<dbReference type="NCBIfam" id="NF011100">
    <property type="entry name" value="PRK14527.1"/>
    <property type="match status" value="1"/>
</dbReference>
<evidence type="ECO:0000256" key="3">
    <source>
        <dbReference type="ARBA" id="ARBA00022741"/>
    </source>
</evidence>
<feature type="binding site" evidence="5">
    <location>
        <begin position="10"/>
        <end position="15"/>
    </location>
    <ligand>
        <name>ATP</name>
        <dbReference type="ChEBI" id="CHEBI:30616"/>
    </ligand>
</feature>
<dbReference type="SUPFAM" id="SSF52540">
    <property type="entry name" value="P-loop containing nucleoside triphosphate hydrolases"/>
    <property type="match status" value="1"/>
</dbReference>
<comment type="domain">
    <text evidence="5">Consists of three domains, a large central CORE domain and two small peripheral domains, NMPbind and LID, which undergo movements during catalysis. The LID domain closes over the site of phosphoryl transfer upon ATP binding. Assembling and dissambling the active center during each catalytic cycle provides an effective means to prevent ATP hydrolysis.</text>
</comment>
<keyword evidence="5" id="KW-0963">Cytoplasm</keyword>
<dbReference type="InterPro" id="IPR033690">
    <property type="entry name" value="Adenylat_kinase_CS"/>
</dbReference>
<dbReference type="Pfam" id="PF00406">
    <property type="entry name" value="ADK"/>
    <property type="match status" value="1"/>
</dbReference>
<dbReference type="RefSeq" id="WP_188941773.1">
    <property type="nucleotide sequence ID" value="NZ_BMNA01000004.1"/>
</dbReference>
<keyword evidence="4 5" id="KW-0418">Kinase</keyword>
<dbReference type="CDD" id="cd01428">
    <property type="entry name" value="ADK"/>
    <property type="match status" value="1"/>
</dbReference>
<reference evidence="8" key="1">
    <citation type="journal article" date="2014" name="Int. J. Syst. Evol. Microbiol.">
        <title>Complete genome sequence of Corynebacterium casei LMG S-19264T (=DSM 44701T), isolated from a smear-ripened cheese.</title>
        <authorList>
            <consortium name="US DOE Joint Genome Institute (JGI-PGF)"/>
            <person name="Walter F."/>
            <person name="Albersmeier A."/>
            <person name="Kalinowski J."/>
            <person name="Ruckert C."/>
        </authorList>
    </citation>
    <scope>NUCLEOTIDE SEQUENCE</scope>
    <source>
        <strain evidence="8">CGMCC 4.7308</strain>
    </source>
</reference>
<dbReference type="EC" id="2.7.4.3" evidence="5 7"/>